<evidence type="ECO:0000259" key="2">
    <source>
        <dbReference type="Pfam" id="PF03732"/>
    </source>
</evidence>
<proteinExistence type="predicted"/>
<feature type="compositionally biased region" description="Basic and acidic residues" evidence="1">
    <location>
        <begin position="151"/>
        <end position="160"/>
    </location>
</feature>
<name>A0A699TK86_TANCI</name>
<evidence type="ECO:0000256" key="1">
    <source>
        <dbReference type="SAM" id="MobiDB-lite"/>
    </source>
</evidence>
<comment type="caution">
    <text evidence="3">The sequence shown here is derived from an EMBL/GenBank/DDBJ whole genome shotgun (WGS) entry which is preliminary data.</text>
</comment>
<feature type="region of interest" description="Disordered" evidence="1">
    <location>
        <begin position="78"/>
        <end position="183"/>
    </location>
</feature>
<sequence>EARAVDDFLWEMEQYLEGVNVVDDASKIKMATRYLKDTAALWWRRRHGDIERGTATIDTWAGFMADFKKQFYPENAKNEAKSRLRKLKQSGTIRDSRRDSSKPRDRKVNHEKGGGDKNAQPKVDHARKPPTGKDKSVKMNYKSGGCFICDGPHRARDCPKKASLNGMSAHEDEDTSNGGSMGS</sequence>
<accession>A0A699TK86</accession>
<dbReference type="Pfam" id="PF03732">
    <property type="entry name" value="Retrotrans_gag"/>
    <property type="match status" value="1"/>
</dbReference>
<dbReference type="InterPro" id="IPR005162">
    <property type="entry name" value="Retrotrans_gag_dom"/>
</dbReference>
<feature type="compositionally biased region" description="Basic and acidic residues" evidence="1">
    <location>
        <begin position="94"/>
        <end position="115"/>
    </location>
</feature>
<dbReference type="EMBL" id="BKCJ011247906">
    <property type="protein sequence ID" value="GFD09791.1"/>
    <property type="molecule type" value="Genomic_DNA"/>
</dbReference>
<evidence type="ECO:0000313" key="3">
    <source>
        <dbReference type="EMBL" id="GFD09791.1"/>
    </source>
</evidence>
<dbReference type="AlphaFoldDB" id="A0A699TK86"/>
<gene>
    <name evidence="3" type="ORF">Tci_881760</name>
</gene>
<organism evidence="3">
    <name type="scientific">Tanacetum cinerariifolium</name>
    <name type="common">Dalmatian daisy</name>
    <name type="synonym">Chrysanthemum cinerariifolium</name>
    <dbReference type="NCBI Taxonomy" id="118510"/>
    <lineage>
        <taxon>Eukaryota</taxon>
        <taxon>Viridiplantae</taxon>
        <taxon>Streptophyta</taxon>
        <taxon>Embryophyta</taxon>
        <taxon>Tracheophyta</taxon>
        <taxon>Spermatophyta</taxon>
        <taxon>Magnoliopsida</taxon>
        <taxon>eudicotyledons</taxon>
        <taxon>Gunneridae</taxon>
        <taxon>Pentapetalae</taxon>
        <taxon>asterids</taxon>
        <taxon>campanulids</taxon>
        <taxon>Asterales</taxon>
        <taxon>Asteraceae</taxon>
        <taxon>Asteroideae</taxon>
        <taxon>Anthemideae</taxon>
        <taxon>Anthemidinae</taxon>
        <taxon>Tanacetum</taxon>
    </lineage>
</organism>
<protein>
    <recommendedName>
        <fullName evidence="2">Retrotransposon gag domain-containing protein</fullName>
    </recommendedName>
</protein>
<reference evidence="3" key="1">
    <citation type="journal article" date="2019" name="Sci. Rep.">
        <title>Draft genome of Tanacetum cinerariifolium, the natural source of mosquito coil.</title>
        <authorList>
            <person name="Yamashiro T."/>
            <person name="Shiraishi A."/>
            <person name="Satake H."/>
            <person name="Nakayama K."/>
        </authorList>
    </citation>
    <scope>NUCLEOTIDE SEQUENCE</scope>
</reference>
<feature type="domain" description="Retrotransposon gag" evidence="2">
    <location>
        <begin position="29"/>
        <end position="95"/>
    </location>
</feature>
<feature type="non-terminal residue" evidence="3">
    <location>
        <position position="183"/>
    </location>
</feature>
<feature type="non-terminal residue" evidence="3">
    <location>
        <position position="1"/>
    </location>
</feature>
<feature type="compositionally biased region" description="Basic and acidic residues" evidence="1">
    <location>
        <begin position="122"/>
        <end position="137"/>
    </location>
</feature>